<organism evidence="2 3">
    <name type="scientific">Vitis vinifera</name>
    <name type="common">Grape</name>
    <dbReference type="NCBI Taxonomy" id="29760"/>
    <lineage>
        <taxon>Eukaryota</taxon>
        <taxon>Viridiplantae</taxon>
        <taxon>Streptophyta</taxon>
        <taxon>Embryophyta</taxon>
        <taxon>Tracheophyta</taxon>
        <taxon>Spermatophyta</taxon>
        <taxon>Magnoliopsida</taxon>
        <taxon>eudicotyledons</taxon>
        <taxon>Gunneridae</taxon>
        <taxon>Pentapetalae</taxon>
        <taxon>rosids</taxon>
        <taxon>Vitales</taxon>
        <taxon>Vitaceae</taxon>
        <taxon>Viteae</taxon>
        <taxon>Vitis</taxon>
    </lineage>
</organism>
<evidence type="ECO:0000256" key="1">
    <source>
        <dbReference type="SAM" id="MobiDB-lite"/>
    </source>
</evidence>
<accession>A0A438GGT7</accession>
<gene>
    <name evidence="2" type="ORF">CK203_058097</name>
</gene>
<sequence length="216" mass="24245">MAGKPLAGVCPACRAKGSAQSYLAHYFSMPVREGVVFPSAVGKSKQSVRPGEVLGLAHTSIQVENSSHVVPWQFQCITGNKKRDRLVEWVEKTSFDRLNKLFVISSSKRHHQTLLTDWNLLVVVWESQSFILPILSHLLPKVLEPDEHHTLRDLSFYEEVWAADAKVRQDRLEQREKKYQEGTLRQASGGSRSTTSSTALSLKLRGSPSLDLTGRH</sequence>
<proteinExistence type="predicted"/>
<dbReference type="Proteomes" id="UP000288805">
    <property type="component" value="Unassembled WGS sequence"/>
</dbReference>
<protein>
    <submittedName>
        <fullName evidence="2">Uncharacterized protein</fullName>
    </submittedName>
</protein>
<feature type="compositionally biased region" description="Low complexity" evidence="1">
    <location>
        <begin position="187"/>
        <end position="200"/>
    </location>
</feature>
<reference evidence="2 3" key="1">
    <citation type="journal article" date="2018" name="PLoS Genet.">
        <title>Population sequencing reveals clonal diversity and ancestral inbreeding in the grapevine cultivar Chardonnay.</title>
        <authorList>
            <person name="Roach M.J."/>
            <person name="Johnson D.L."/>
            <person name="Bohlmann J."/>
            <person name="van Vuuren H.J."/>
            <person name="Jones S.J."/>
            <person name="Pretorius I.S."/>
            <person name="Schmidt S.A."/>
            <person name="Borneman A.R."/>
        </authorList>
    </citation>
    <scope>NUCLEOTIDE SEQUENCE [LARGE SCALE GENOMIC DNA]</scope>
    <source>
        <strain evidence="3">cv. Chardonnay</strain>
        <tissue evidence="2">Leaf</tissue>
    </source>
</reference>
<evidence type="ECO:0000313" key="3">
    <source>
        <dbReference type="Proteomes" id="UP000288805"/>
    </source>
</evidence>
<dbReference type="AlphaFoldDB" id="A0A438GGT7"/>
<dbReference type="EMBL" id="QGNW01000438">
    <property type="protein sequence ID" value="RVW71417.1"/>
    <property type="molecule type" value="Genomic_DNA"/>
</dbReference>
<feature type="region of interest" description="Disordered" evidence="1">
    <location>
        <begin position="178"/>
        <end position="200"/>
    </location>
</feature>
<comment type="caution">
    <text evidence="2">The sequence shown here is derived from an EMBL/GenBank/DDBJ whole genome shotgun (WGS) entry which is preliminary data.</text>
</comment>
<name>A0A438GGT7_VITVI</name>
<evidence type="ECO:0000313" key="2">
    <source>
        <dbReference type="EMBL" id="RVW71417.1"/>
    </source>
</evidence>